<sequence length="462" mass="49223">MASNWRVFAAVVSASALLMGTAGCGDDGDGQSLTITANAINSAGGKNAAEAKWIEDWVIPNFVEQQKAKGVTVKVKFQATGVPDEDYKSRIAKDLKTGTGADVVSLDGIWVGEFAEGEQIRPLDELVGADKVQAWDGWQHMPETVRQLTSYNGVQYGIPQETDGRVLFFNRKLFAQAGLPADWQPTSWDQVLEAGRKLKTVPGVTPVQLNAGTSFGEATTTQGVLPLLAGTGSTLFEGGKWVGNTAKFRRVLDFYRTVYSERLGDAELQQDAKGREKSFEKFAKGQVGILLEGDYFWRGVLNPTGGSFPMAERDTQVGWARIPAATPGAGVRQQDFVSMSGGGGRVINPKSKNVGLAWELLQFMNSPEAFKGLLAGGGPRITARQDVNAEALGGDPMLTFVSEQVLPITSLRPALPEYTKVSKALQQATLDVVTGTGTADAAAAYGKAVEEAVGGKEKVAGD</sequence>
<dbReference type="InterPro" id="IPR050490">
    <property type="entry name" value="Bact_solute-bd_prot1"/>
</dbReference>
<organism evidence="2 3">
    <name type="scientific">Nocardia ninae NBRC 108245</name>
    <dbReference type="NCBI Taxonomy" id="1210091"/>
    <lineage>
        <taxon>Bacteria</taxon>
        <taxon>Bacillati</taxon>
        <taxon>Actinomycetota</taxon>
        <taxon>Actinomycetes</taxon>
        <taxon>Mycobacteriales</taxon>
        <taxon>Nocardiaceae</taxon>
        <taxon>Nocardia</taxon>
    </lineage>
</organism>
<dbReference type="RefSeq" id="WP_186818569.1">
    <property type="nucleotide sequence ID" value="NZ_BJXA01000031.1"/>
</dbReference>
<dbReference type="PROSITE" id="PS51257">
    <property type="entry name" value="PROKAR_LIPOPROTEIN"/>
    <property type="match status" value="1"/>
</dbReference>
<comment type="caution">
    <text evidence="2">The sequence shown here is derived from an EMBL/GenBank/DDBJ whole genome shotgun (WGS) entry which is preliminary data.</text>
</comment>
<dbReference type="Pfam" id="PF01547">
    <property type="entry name" value="SBP_bac_1"/>
    <property type="match status" value="1"/>
</dbReference>
<dbReference type="EMBL" id="BJXA01000031">
    <property type="protein sequence ID" value="GEM40029.1"/>
    <property type="molecule type" value="Genomic_DNA"/>
</dbReference>
<accession>A0A511MHK7</accession>
<dbReference type="Gene3D" id="3.40.190.10">
    <property type="entry name" value="Periplasmic binding protein-like II"/>
    <property type="match status" value="1"/>
</dbReference>
<keyword evidence="3" id="KW-1185">Reference proteome</keyword>
<name>A0A511MHK7_9NOCA</name>
<protein>
    <submittedName>
        <fullName evidence="2">Sugar ABC transporter substrate-binding protein</fullName>
    </submittedName>
</protein>
<proteinExistence type="predicted"/>
<keyword evidence="1" id="KW-0732">Signal</keyword>
<dbReference type="SUPFAM" id="SSF53850">
    <property type="entry name" value="Periplasmic binding protein-like II"/>
    <property type="match status" value="1"/>
</dbReference>
<dbReference type="Proteomes" id="UP000321424">
    <property type="component" value="Unassembled WGS sequence"/>
</dbReference>
<feature type="chain" id="PRO_5038906688" evidence="1">
    <location>
        <begin position="25"/>
        <end position="462"/>
    </location>
</feature>
<reference evidence="2 3" key="1">
    <citation type="submission" date="2019-07" db="EMBL/GenBank/DDBJ databases">
        <title>Whole genome shotgun sequence of Nocardia ninae NBRC 108245.</title>
        <authorList>
            <person name="Hosoyama A."/>
            <person name="Uohara A."/>
            <person name="Ohji S."/>
            <person name="Ichikawa N."/>
        </authorList>
    </citation>
    <scope>NUCLEOTIDE SEQUENCE [LARGE SCALE GENOMIC DNA]</scope>
    <source>
        <strain evidence="2 3">NBRC 108245</strain>
    </source>
</reference>
<feature type="signal peptide" evidence="1">
    <location>
        <begin position="1"/>
        <end position="24"/>
    </location>
</feature>
<dbReference type="AlphaFoldDB" id="A0A511MHK7"/>
<evidence type="ECO:0000313" key="3">
    <source>
        <dbReference type="Proteomes" id="UP000321424"/>
    </source>
</evidence>
<dbReference type="InterPro" id="IPR006059">
    <property type="entry name" value="SBP"/>
</dbReference>
<dbReference type="PANTHER" id="PTHR43649:SF14">
    <property type="entry name" value="BLR3389 PROTEIN"/>
    <property type="match status" value="1"/>
</dbReference>
<evidence type="ECO:0000256" key="1">
    <source>
        <dbReference type="SAM" id="SignalP"/>
    </source>
</evidence>
<gene>
    <name evidence="2" type="ORF">NN4_45480</name>
</gene>
<dbReference type="PANTHER" id="PTHR43649">
    <property type="entry name" value="ARABINOSE-BINDING PROTEIN-RELATED"/>
    <property type="match status" value="1"/>
</dbReference>
<evidence type="ECO:0000313" key="2">
    <source>
        <dbReference type="EMBL" id="GEM40029.1"/>
    </source>
</evidence>